<keyword evidence="2" id="KW-1185">Reference proteome</keyword>
<evidence type="ECO:0000313" key="2">
    <source>
        <dbReference type="Proteomes" id="UP000676649"/>
    </source>
</evidence>
<evidence type="ECO:0000313" key="1">
    <source>
        <dbReference type="EMBL" id="QWF70558.1"/>
    </source>
</evidence>
<dbReference type="AlphaFoldDB" id="A0A975MME4"/>
<dbReference type="RefSeq" id="WP_215581854.1">
    <property type="nucleotide sequence ID" value="NZ_CP073754.1"/>
</dbReference>
<gene>
    <name evidence="1" type="ORF">KEF85_14690</name>
</gene>
<dbReference type="EMBL" id="CP073754">
    <property type="protein sequence ID" value="QWF70558.1"/>
    <property type="molecule type" value="Genomic_DNA"/>
</dbReference>
<protein>
    <submittedName>
        <fullName evidence="1">DUF2750 domain-containing protein</fullName>
    </submittedName>
</protein>
<accession>A0A975MME4</accession>
<name>A0A975MME4_9GAMM</name>
<dbReference type="Pfam" id="PF11042">
    <property type="entry name" value="DUF2750"/>
    <property type="match status" value="1"/>
</dbReference>
<organism evidence="1 2">
    <name type="scientific">Methylomonas paludis</name>
    <dbReference type="NCBI Taxonomy" id="1173101"/>
    <lineage>
        <taxon>Bacteria</taxon>
        <taxon>Pseudomonadati</taxon>
        <taxon>Pseudomonadota</taxon>
        <taxon>Gammaproteobacteria</taxon>
        <taxon>Methylococcales</taxon>
        <taxon>Methylococcaceae</taxon>
        <taxon>Methylomonas</taxon>
    </lineage>
</organism>
<dbReference type="InterPro" id="IPR021284">
    <property type="entry name" value="DUF2750"/>
</dbReference>
<dbReference type="Proteomes" id="UP000676649">
    <property type="component" value="Chromosome"/>
</dbReference>
<dbReference type="KEGG" id="mpad:KEF85_14690"/>
<proteinExistence type="predicted"/>
<reference evidence="1" key="1">
    <citation type="submission" date="2021-04" db="EMBL/GenBank/DDBJ databases">
        <title>Draft genome sequence data of methanotrophic Methylovulum sp. strain S1L and Methylomonas sp. strain S2AM isolated from boreal lake water columns.</title>
        <authorList>
            <person name="Rissanen A.J."/>
            <person name="Mangayil R."/>
            <person name="Svenning M.M."/>
            <person name="Khanongnuch R."/>
        </authorList>
    </citation>
    <scope>NUCLEOTIDE SEQUENCE</scope>
    <source>
        <strain evidence="1">S2AM</strain>
    </source>
</reference>
<sequence>MRYEPYADEYAAVPNMTDEELLEYFLFRIAETDEVWSLKDGPRWLTREINGQETQPVWPFKRFAQEAAVGDWQNLRPVPESLEFFIYQILNQLAIRNVTIEIMPRASGPGCLINPRQLASYLEGMRDSSECMLGD</sequence>